<dbReference type="EMBL" id="QLLI01000003">
    <property type="protein sequence ID" value="RAI99211.1"/>
    <property type="molecule type" value="Genomic_DNA"/>
</dbReference>
<keyword evidence="2" id="KW-0238">DNA-binding</keyword>
<evidence type="ECO:0000313" key="6">
    <source>
        <dbReference type="EMBL" id="PWW38172.1"/>
    </source>
</evidence>
<dbReference type="GO" id="GO:0000150">
    <property type="term" value="F:DNA strand exchange activity"/>
    <property type="evidence" value="ECO:0007669"/>
    <property type="project" value="InterPro"/>
</dbReference>
<dbReference type="Proteomes" id="UP000248827">
    <property type="component" value="Unassembled WGS sequence"/>
</dbReference>
<name>A0A855Y4Y0_9BACL</name>
<evidence type="ECO:0000259" key="5">
    <source>
        <dbReference type="PROSITE" id="PS51736"/>
    </source>
</evidence>
<sequence>MQTLTRIYDYARVSTKDQNEDRQLTVLREQGIPEEIAQTAC</sequence>
<dbReference type="PROSITE" id="PS51736">
    <property type="entry name" value="RECOMBINASES_3"/>
    <property type="match status" value="1"/>
</dbReference>
<evidence type="ECO:0000256" key="1">
    <source>
        <dbReference type="ARBA" id="ARBA00022908"/>
    </source>
</evidence>
<protein>
    <recommendedName>
        <fullName evidence="5">Resolvase/invertase-type recombinase catalytic domain-containing protein</fullName>
    </recommendedName>
</protein>
<dbReference type="SUPFAM" id="SSF53041">
    <property type="entry name" value="Resolvase-like"/>
    <property type="match status" value="1"/>
</dbReference>
<dbReference type="InterPro" id="IPR006119">
    <property type="entry name" value="Resolv_N"/>
</dbReference>
<dbReference type="InterPro" id="IPR006118">
    <property type="entry name" value="Recombinase_CS"/>
</dbReference>
<gene>
    <name evidence="7" type="ORF">DET54_103350</name>
    <name evidence="6" type="ORF">DET56_108365</name>
</gene>
<evidence type="ECO:0000313" key="8">
    <source>
        <dbReference type="Proteomes" id="UP000247078"/>
    </source>
</evidence>
<dbReference type="InterPro" id="IPR036162">
    <property type="entry name" value="Resolvase-like_N_sf"/>
</dbReference>
<dbReference type="PROSITE" id="PS00397">
    <property type="entry name" value="RECOMBINASES_1"/>
    <property type="match status" value="1"/>
</dbReference>
<organism evidence="6 8">
    <name type="scientific">Paenibacillus pabuli</name>
    <dbReference type="NCBI Taxonomy" id="1472"/>
    <lineage>
        <taxon>Bacteria</taxon>
        <taxon>Bacillati</taxon>
        <taxon>Bacillota</taxon>
        <taxon>Bacilli</taxon>
        <taxon>Bacillales</taxon>
        <taxon>Paenibacillaceae</taxon>
        <taxon>Paenibacillus</taxon>
    </lineage>
</organism>
<dbReference type="GO" id="GO:0015074">
    <property type="term" value="P:DNA integration"/>
    <property type="evidence" value="ECO:0007669"/>
    <property type="project" value="UniProtKB-KW"/>
</dbReference>
<keyword evidence="9" id="KW-1185">Reference proteome</keyword>
<evidence type="ECO:0000256" key="4">
    <source>
        <dbReference type="PROSITE-ProRule" id="PRU10137"/>
    </source>
</evidence>
<keyword evidence="3" id="KW-0233">DNA recombination</keyword>
<dbReference type="EMBL" id="QGTZ01000008">
    <property type="protein sequence ID" value="PWW38172.1"/>
    <property type="molecule type" value="Genomic_DNA"/>
</dbReference>
<evidence type="ECO:0000256" key="2">
    <source>
        <dbReference type="ARBA" id="ARBA00023125"/>
    </source>
</evidence>
<evidence type="ECO:0000313" key="7">
    <source>
        <dbReference type="EMBL" id="RAI99211.1"/>
    </source>
</evidence>
<reference evidence="6 8" key="1">
    <citation type="submission" date="2018-05" db="EMBL/GenBank/DDBJ databases">
        <title>Freshwater and sediment microbial communities from various areas in North America, analyzing microbe dynamics in response to fracking.</title>
        <authorList>
            <person name="Lamendella R."/>
        </authorList>
    </citation>
    <scope>NUCLEOTIDE SEQUENCE [LARGE SCALE GENOMIC DNA]</scope>
    <source>
        <strain evidence="6 8">DB-3</strain>
        <strain evidence="7 9">NG-13</strain>
    </source>
</reference>
<dbReference type="GO" id="GO:0003677">
    <property type="term" value="F:DNA binding"/>
    <property type="evidence" value="ECO:0007669"/>
    <property type="project" value="UniProtKB-KW"/>
</dbReference>
<dbReference type="Proteomes" id="UP000247078">
    <property type="component" value="Unassembled WGS sequence"/>
</dbReference>
<evidence type="ECO:0000313" key="9">
    <source>
        <dbReference type="Proteomes" id="UP000248827"/>
    </source>
</evidence>
<comment type="caution">
    <text evidence="6">The sequence shown here is derived from an EMBL/GenBank/DDBJ whole genome shotgun (WGS) entry which is preliminary data.</text>
</comment>
<feature type="active site" description="O-(5'-phospho-DNA)-serine intermediate" evidence="4">
    <location>
        <position position="14"/>
    </location>
</feature>
<evidence type="ECO:0000256" key="3">
    <source>
        <dbReference type="ARBA" id="ARBA00023172"/>
    </source>
</evidence>
<proteinExistence type="predicted"/>
<keyword evidence="1" id="KW-0229">DNA integration</keyword>
<dbReference type="Gene3D" id="3.40.50.1390">
    <property type="entry name" value="Resolvase, N-terminal catalytic domain"/>
    <property type="match status" value="1"/>
</dbReference>
<feature type="domain" description="Resolvase/invertase-type recombinase catalytic" evidence="5">
    <location>
        <begin position="6"/>
        <end position="41"/>
    </location>
</feature>
<accession>A0A855Y4Y0</accession>
<dbReference type="AlphaFoldDB" id="A0A855Y4Y0"/>